<keyword evidence="1" id="KW-0812">Transmembrane</keyword>
<dbReference type="PANTHER" id="PTHR30441">
    <property type="entry name" value="DUF748 DOMAIN-CONTAINING PROTEIN"/>
    <property type="match status" value="1"/>
</dbReference>
<dbReference type="GO" id="GO:0005886">
    <property type="term" value="C:plasma membrane"/>
    <property type="evidence" value="ECO:0007669"/>
    <property type="project" value="TreeGrafter"/>
</dbReference>
<dbReference type="PATRIC" id="fig|1202724.3.peg.3280"/>
<evidence type="ECO:0000313" key="2">
    <source>
        <dbReference type="EMBL" id="KOS07338.1"/>
    </source>
</evidence>
<dbReference type="GO" id="GO:0090313">
    <property type="term" value="P:regulation of protein targeting to membrane"/>
    <property type="evidence" value="ECO:0007669"/>
    <property type="project" value="TreeGrafter"/>
</dbReference>
<dbReference type="PANTHER" id="PTHR30441:SF8">
    <property type="entry name" value="DUF748 DOMAIN-CONTAINING PROTEIN"/>
    <property type="match status" value="1"/>
</dbReference>
<name>A0A0M8MKE4_9FLAO</name>
<dbReference type="OrthoDB" id="1489065at2"/>
<protein>
    <submittedName>
        <fullName evidence="2">AsmA family protein</fullName>
    </submittedName>
</protein>
<evidence type="ECO:0000256" key="1">
    <source>
        <dbReference type="SAM" id="Phobius"/>
    </source>
</evidence>
<dbReference type="EMBL" id="LIYD01000005">
    <property type="protein sequence ID" value="KOS07338.1"/>
    <property type="molecule type" value="Genomic_DNA"/>
</dbReference>
<keyword evidence="1" id="KW-1133">Transmembrane helix</keyword>
<keyword evidence="3" id="KW-1185">Reference proteome</keyword>
<dbReference type="InterPro" id="IPR052894">
    <property type="entry name" value="AsmA-related"/>
</dbReference>
<gene>
    <name evidence="2" type="ORF">AM493_15795</name>
</gene>
<proteinExistence type="predicted"/>
<keyword evidence="1" id="KW-0472">Membrane</keyword>
<dbReference type="RefSeq" id="WP_054408993.1">
    <property type="nucleotide sequence ID" value="NZ_FOYA01000005.1"/>
</dbReference>
<dbReference type="STRING" id="1202724.AM493_15795"/>
<reference evidence="2 3" key="1">
    <citation type="submission" date="2015-08" db="EMBL/GenBank/DDBJ databases">
        <title>Whole genome sequence of Flavobacterium akiainvivens IK-1T, from decaying Wikstroemia oahuensis, an endemic Hawaiian shrub.</title>
        <authorList>
            <person name="Wan X."/>
            <person name="Hou S."/>
            <person name="Saito J."/>
            <person name="Donachie S."/>
        </authorList>
    </citation>
    <scope>NUCLEOTIDE SEQUENCE [LARGE SCALE GENOMIC DNA]</scope>
    <source>
        <strain evidence="2 3">IK-1</strain>
    </source>
</reference>
<evidence type="ECO:0000313" key="3">
    <source>
        <dbReference type="Proteomes" id="UP000037755"/>
    </source>
</evidence>
<dbReference type="AlphaFoldDB" id="A0A0M8MKE4"/>
<feature type="transmembrane region" description="Helical" evidence="1">
    <location>
        <begin position="26"/>
        <end position="45"/>
    </location>
</feature>
<dbReference type="Proteomes" id="UP000037755">
    <property type="component" value="Unassembled WGS sequence"/>
</dbReference>
<organism evidence="2 3">
    <name type="scientific">Flavobacterium akiainvivens</name>
    <dbReference type="NCBI Taxonomy" id="1202724"/>
    <lineage>
        <taxon>Bacteria</taxon>
        <taxon>Pseudomonadati</taxon>
        <taxon>Bacteroidota</taxon>
        <taxon>Flavobacteriia</taxon>
        <taxon>Flavobacteriales</taxon>
        <taxon>Flavobacteriaceae</taxon>
        <taxon>Flavobacterium</taxon>
    </lineage>
</organism>
<accession>A0A0M8MKE4</accession>
<sequence length="819" mass="91004">MALPTQNNPENPAPPRKKWKRIALRIFLFLVILVVAGYTGLAWYMHTHKEEVLASLTKNLNEGITGNLSIGDMETTFLGGFPGVSVELQNVVLRDSLYNTHKRTLLTAGNAQVSLNVLALLRGTVQIKKVGISNAAIYIYVSPDGYSNTAVFKKKPKQPDGSGGGSSLPELRKFSLDNVSFTADNQMRNKLYKFKVHSLKGALNYTSTGFKADVGLQALAESMAFNTTRGTFMGNKELDGTFDITYNEEEGVLDFAPEKLMIGKEKFIISARLGVGANSKFRINIENDNILWKDAAYLLSKNITDKLMMFDIKKPIAVTCLLDGDFNSSDDPLIDVHATVEDNVLVTPGGDVTHCNFNGHFINEHVKDKGYTDANSAITLTNFTGEYFELPFTIKKAAILNLDKPIATGDFSSSFKMDRLKNLVDDNLLKFGKGTADLKLTFRADVVNYRLAKPLVNGKIAIKDATVTYVPRKLQFKDVSVGLNFTKDDLFISEIELKTGKSTVKMEGSVKNFLNLYYTNPDKVVLEWNMYSPQLHVGEFMAFLGSRQKAKRNIPKSNKGNFTDGLDLLFEKANFDMRMKVDKLYYNSFYATDARAIILLLNNSVQVKKLGLNHAGGTVQLTGTMQQGNTNRYSINANINNVNVSRFFAAFDNFGLDKLQSDNLKGYFSSQANVSGYINSSGGLVPKSMDGRVTFNLKKGKLLNFEPVVDVGKFAFPFRDVRNIEFYDLKGTLDVKGEKVKIHPMQISSSVLNMDVEGTYSFGRGTEIYIDVPLRNPKKDRKITDKEELAKRRNRGIVVHLNAKDGDDGKVKVKLGGKG</sequence>
<comment type="caution">
    <text evidence="2">The sequence shown here is derived from an EMBL/GenBank/DDBJ whole genome shotgun (WGS) entry which is preliminary data.</text>
</comment>